<proteinExistence type="predicted"/>
<evidence type="ECO:0000256" key="3">
    <source>
        <dbReference type="ARBA" id="ARBA00023163"/>
    </source>
</evidence>
<dbReference type="Pfam" id="PF02311">
    <property type="entry name" value="AraC_binding"/>
    <property type="match status" value="1"/>
</dbReference>
<evidence type="ECO:0000313" key="5">
    <source>
        <dbReference type="EMBL" id="ORM71934.1"/>
    </source>
</evidence>
<dbReference type="Gene3D" id="1.10.10.60">
    <property type="entry name" value="Homeodomain-like"/>
    <property type="match status" value="2"/>
</dbReference>
<keyword evidence="3" id="KW-0804">Transcription</keyword>
<dbReference type="InterPro" id="IPR018060">
    <property type="entry name" value="HTH_AraC"/>
</dbReference>
<organism evidence="5 6">
    <name type="scientific">Pantoea rwandensis</name>
    <dbReference type="NCBI Taxonomy" id="1076550"/>
    <lineage>
        <taxon>Bacteria</taxon>
        <taxon>Pseudomonadati</taxon>
        <taxon>Pseudomonadota</taxon>
        <taxon>Gammaproteobacteria</taxon>
        <taxon>Enterobacterales</taxon>
        <taxon>Erwiniaceae</taxon>
        <taxon>Pantoea</taxon>
    </lineage>
</organism>
<dbReference type="GO" id="GO:0003700">
    <property type="term" value="F:DNA-binding transcription factor activity"/>
    <property type="evidence" value="ECO:0007669"/>
    <property type="project" value="InterPro"/>
</dbReference>
<dbReference type="Gene3D" id="2.60.120.10">
    <property type="entry name" value="Jelly Rolls"/>
    <property type="match status" value="1"/>
</dbReference>
<dbReference type="GO" id="GO:0043565">
    <property type="term" value="F:sequence-specific DNA binding"/>
    <property type="evidence" value="ECO:0007669"/>
    <property type="project" value="InterPro"/>
</dbReference>
<keyword evidence="1" id="KW-0805">Transcription regulation</keyword>
<name>A0A1X1D5L2_9GAMM</name>
<keyword evidence="2" id="KW-0238">DNA-binding</keyword>
<dbReference type="InterPro" id="IPR037923">
    <property type="entry name" value="HTH-like"/>
</dbReference>
<dbReference type="RefSeq" id="WP_084931686.1">
    <property type="nucleotide sequence ID" value="NZ_MLFR01000001.1"/>
</dbReference>
<comment type="caution">
    <text evidence="5">The sequence shown here is derived from an EMBL/GenBank/DDBJ whole genome shotgun (WGS) entry which is preliminary data.</text>
</comment>
<dbReference type="CDD" id="cd02208">
    <property type="entry name" value="cupin_RmlC-like"/>
    <property type="match status" value="1"/>
</dbReference>
<dbReference type="InterPro" id="IPR003313">
    <property type="entry name" value="AraC-bd"/>
</dbReference>
<dbReference type="InterPro" id="IPR009057">
    <property type="entry name" value="Homeodomain-like_sf"/>
</dbReference>
<dbReference type="InterPro" id="IPR014710">
    <property type="entry name" value="RmlC-like_jellyroll"/>
</dbReference>
<dbReference type="EMBL" id="MLFR01000001">
    <property type="protein sequence ID" value="ORM71934.1"/>
    <property type="molecule type" value="Genomic_DNA"/>
</dbReference>
<dbReference type="PROSITE" id="PS01124">
    <property type="entry name" value="HTH_ARAC_FAMILY_2"/>
    <property type="match status" value="1"/>
</dbReference>
<dbReference type="PANTHER" id="PTHR43280">
    <property type="entry name" value="ARAC-FAMILY TRANSCRIPTIONAL REGULATOR"/>
    <property type="match status" value="1"/>
</dbReference>
<dbReference type="OrthoDB" id="1050625at2"/>
<dbReference type="AlphaFoldDB" id="A0A1X1D5L2"/>
<accession>A0A1X1D5L2</accession>
<evidence type="ECO:0000313" key="6">
    <source>
        <dbReference type="Proteomes" id="UP000193558"/>
    </source>
</evidence>
<evidence type="ECO:0000256" key="1">
    <source>
        <dbReference type="ARBA" id="ARBA00023015"/>
    </source>
</evidence>
<protein>
    <submittedName>
        <fullName evidence="5">AraC family transcriptional regulator</fullName>
    </submittedName>
</protein>
<dbReference type="Proteomes" id="UP000193558">
    <property type="component" value="Unassembled WGS sequence"/>
</dbReference>
<evidence type="ECO:0000259" key="4">
    <source>
        <dbReference type="PROSITE" id="PS01124"/>
    </source>
</evidence>
<feature type="domain" description="HTH araC/xylS-type" evidence="4">
    <location>
        <begin position="183"/>
        <end position="281"/>
    </location>
</feature>
<evidence type="ECO:0000256" key="2">
    <source>
        <dbReference type="ARBA" id="ARBA00023125"/>
    </source>
</evidence>
<dbReference type="SUPFAM" id="SSF51215">
    <property type="entry name" value="Regulatory protein AraC"/>
    <property type="match status" value="1"/>
</dbReference>
<dbReference type="SMART" id="SM00342">
    <property type="entry name" value="HTH_ARAC"/>
    <property type="match status" value="1"/>
</dbReference>
<dbReference type="PANTHER" id="PTHR43280:SF28">
    <property type="entry name" value="HTH-TYPE TRANSCRIPTIONAL ACTIVATOR RHAS"/>
    <property type="match status" value="1"/>
</dbReference>
<reference evidence="5 6" key="1">
    <citation type="journal article" date="2017" name="Antonie Van Leeuwenhoek">
        <title>Phylogenomic resolution of the bacterial genus Pantoea and its relationship with Erwinia and Tatumella.</title>
        <authorList>
            <person name="Palmer M."/>
            <person name="Steenkamp E.T."/>
            <person name="Coetzee M.P."/>
            <person name="Chan W.Y."/>
            <person name="van Zyl E."/>
            <person name="De Maayer P."/>
            <person name="Coutinho T.A."/>
            <person name="Blom J."/>
            <person name="Smits T.H."/>
            <person name="Duffy B."/>
            <person name="Venter S.N."/>
        </authorList>
    </citation>
    <scope>NUCLEOTIDE SEQUENCE [LARGE SCALE GENOMIC DNA]</scope>
    <source>
        <strain evidence="5 6">LMG 26275</strain>
    </source>
</reference>
<dbReference type="Pfam" id="PF12833">
    <property type="entry name" value="HTH_18"/>
    <property type="match status" value="1"/>
</dbReference>
<gene>
    <name evidence="5" type="ORF">HA51_02405</name>
</gene>
<sequence>MITFCINQHPSARGFDNSLRPRLAFMCKAEGKEEAIPRVMHKHDDRFEVMFIRSGSGIYNIDGRGYNVKQGDIMLFNANVLHDESPDASEDLLIFSCGVEQLKVDGLPLNVLTTRAQPAVMPSGEFYDEICQLFDQMWAHVNSKRLYSAEIGDNLLSVLLLLCRNIWMENKQEQESNNTLLGQRIKDYIDNHYKEDIALSSITAALNMNQFYLAHVFKDYSGYSPKQYQTRRRIGEAQNLLLSTSLGVTEVANAVGYDNVNNFHRIFHNLVGIPPARYKKFWLTGEMTQIKQ</sequence>
<dbReference type="SUPFAM" id="SSF46689">
    <property type="entry name" value="Homeodomain-like"/>
    <property type="match status" value="2"/>
</dbReference>